<gene>
    <name evidence="8" type="ORF">VSP0166_LOCUS5598</name>
</gene>
<evidence type="ECO:0000256" key="2">
    <source>
        <dbReference type="ARBA" id="ARBA00022475"/>
    </source>
</evidence>
<sequence length="168" mass="18988">MRRSCWSVVRRFQGSKRRTFGIYDLEEIQSLGSAARDHLANERTFLAWARTSLVFVGSGVGLHQFYQYACPTDHSQKTEHEQEQINKLRSNVVLASSSLVVIGVGVLSFATARYYSVLSALKRDKFIPNHRGVAAFSVCTTVLMCFGLVSTLKFPQYIFHDTDTQKTQ</sequence>
<reference evidence="8" key="1">
    <citation type="submission" date="2021-01" db="EMBL/GenBank/DDBJ databases">
        <authorList>
            <person name="Corre E."/>
            <person name="Pelletier E."/>
            <person name="Niang G."/>
            <person name="Scheremetjew M."/>
            <person name="Finn R."/>
            <person name="Kale V."/>
            <person name="Holt S."/>
            <person name="Cochrane G."/>
            <person name="Meng A."/>
            <person name="Brown T."/>
            <person name="Cohen L."/>
        </authorList>
    </citation>
    <scope>NUCLEOTIDE SEQUENCE</scope>
    <source>
        <strain evidence="8">DIVA3 518/3/11/1/6</strain>
    </source>
</reference>
<dbReference type="Pfam" id="PF02656">
    <property type="entry name" value="DUF202"/>
    <property type="match status" value="1"/>
</dbReference>
<feature type="transmembrane region" description="Helical" evidence="6">
    <location>
        <begin position="132"/>
        <end position="152"/>
    </location>
</feature>
<evidence type="ECO:0000256" key="6">
    <source>
        <dbReference type="SAM" id="Phobius"/>
    </source>
</evidence>
<dbReference type="InterPro" id="IPR052053">
    <property type="entry name" value="IM_YidH-like"/>
</dbReference>
<keyword evidence="4 6" id="KW-1133">Transmembrane helix</keyword>
<comment type="subcellular location">
    <subcellularLocation>
        <location evidence="1">Cell membrane</location>
        <topology evidence="1">Multi-pass membrane protein</topology>
    </subcellularLocation>
</comment>
<evidence type="ECO:0000256" key="1">
    <source>
        <dbReference type="ARBA" id="ARBA00004651"/>
    </source>
</evidence>
<dbReference type="InterPro" id="IPR003807">
    <property type="entry name" value="DUF202"/>
</dbReference>
<keyword evidence="2" id="KW-1003">Cell membrane</keyword>
<keyword evidence="5 6" id="KW-0472">Membrane</keyword>
<feature type="transmembrane region" description="Helical" evidence="6">
    <location>
        <begin position="92"/>
        <end position="112"/>
    </location>
</feature>
<name>A0A7S4MAU3_9EUKA</name>
<protein>
    <recommendedName>
        <fullName evidence="7">DUF202 domain-containing protein</fullName>
    </recommendedName>
</protein>
<dbReference type="AlphaFoldDB" id="A0A7S4MAU3"/>
<accession>A0A7S4MAU3</accession>
<evidence type="ECO:0000256" key="3">
    <source>
        <dbReference type="ARBA" id="ARBA00022692"/>
    </source>
</evidence>
<evidence type="ECO:0000256" key="4">
    <source>
        <dbReference type="ARBA" id="ARBA00022989"/>
    </source>
</evidence>
<keyword evidence="3 6" id="KW-0812">Transmembrane</keyword>
<dbReference type="EMBL" id="HBKP01007789">
    <property type="protein sequence ID" value="CAE2212041.1"/>
    <property type="molecule type" value="Transcribed_RNA"/>
</dbReference>
<evidence type="ECO:0000313" key="8">
    <source>
        <dbReference type="EMBL" id="CAE2212041.1"/>
    </source>
</evidence>
<organism evidence="8">
    <name type="scientific">Vannella robusta</name>
    <dbReference type="NCBI Taxonomy" id="1487602"/>
    <lineage>
        <taxon>Eukaryota</taxon>
        <taxon>Amoebozoa</taxon>
        <taxon>Discosea</taxon>
        <taxon>Flabellinia</taxon>
        <taxon>Vannellidae</taxon>
        <taxon>Vannella</taxon>
    </lineage>
</organism>
<dbReference type="GO" id="GO:0005886">
    <property type="term" value="C:plasma membrane"/>
    <property type="evidence" value="ECO:0007669"/>
    <property type="project" value="UniProtKB-SubCell"/>
</dbReference>
<feature type="domain" description="DUF202" evidence="7">
    <location>
        <begin position="36"/>
        <end position="118"/>
    </location>
</feature>
<dbReference type="PANTHER" id="PTHR34187">
    <property type="entry name" value="FGR18P"/>
    <property type="match status" value="1"/>
</dbReference>
<evidence type="ECO:0000259" key="7">
    <source>
        <dbReference type="Pfam" id="PF02656"/>
    </source>
</evidence>
<dbReference type="PANTHER" id="PTHR34187:SF2">
    <property type="entry name" value="DUF202 DOMAIN-CONTAINING PROTEIN"/>
    <property type="match status" value="1"/>
</dbReference>
<evidence type="ECO:0000256" key="5">
    <source>
        <dbReference type="ARBA" id="ARBA00023136"/>
    </source>
</evidence>
<proteinExistence type="predicted"/>